<reference evidence="1 2" key="1">
    <citation type="submission" date="2019-03" db="EMBL/GenBank/DDBJ databases">
        <title>Diversity of the mouse oral microbiome.</title>
        <authorList>
            <person name="Joseph S."/>
            <person name="Aduse-Opoku J."/>
            <person name="Curtis M."/>
            <person name="Wade W."/>
            <person name="Hashim A."/>
        </authorList>
    </citation>
    <scope>NUCLEOTIDE SEQUENCE [LARGE SCALE GENOMIC DNA]</scope>
    <source>
        <strain evidence="1 2">P1012</strain>
    </source>
</reference>
<protein>
    <submittedName>
        <fullName evidence="1">Uncharacterized protein</fullName>
    </submittedName>
</protein>
<evidence type="ECO:0000313" key="2">
    <source>
        <dbReference type="Proteomes" id="UP000298358"/>
    </source>
</evidence>
<evidence type="ECO:0000313" key="1">
    <source>
        <dbReference type="EMBL" id="TFU30003.1"/>
    </source>
</evidence>
<gene>
    <name evidence="1" type="ORF">E4U02_15215</name>
</gene>
<accession>A0A4Y9FNB8</accession>
<dbReference type="RefSeq" id="WP_135115655.1">
    <property type="nucleotide sequence ID" value="NZ_JADGLL010000071.1"/>
</dbReference>
<name>A0A4Y9FNB8_9MICO</name>
<dbReference type="AlphaFoldDB" id="A0A4Y9FNB8"/>
<dbReference type="Proteomes" id="UP000298358">
    <property type="component" value="Unassembled WGS sequence"/>
</dbReference>
<proteinExistence type="predicted"/>
<dbReference type="EMBL" id="SPQB01000071">
    <property type="protein sequence ID" value="TFU30003.1"/>
    <property type="molecule type" value="Genomic_DNA"/>
</dbReference>
<organism evidence="1 2">
    <name type="scientific">Microbacterium paludicola</name>
    <dbReference type="NCBI Taxonomy" id="300019"/>
    <lineage>
        <taxon>Bacteria</taxon>
        <taxon>Bacillati</taxon>
        <taxon>Actinomycetota</taxon>
        <taxon>Actinomycetes</taxon>
        <taxon>Micrococcales</taxon>
        <taxon>Microbacteriaceae</taxon>
        <taxon>Microbacterium</taxon>
    </lineage>
</organism>
<keyword evidence="2" id="KW-1185">Reference proteome</keyword>
<comment type="caution">
    <text evidence="1">The sequence shown here is derived from an EMBL/GenBank/DDBJ whole genome shotgun (WGS) entry which is preliminary data.</text>
</comment>
<sequence>MTIRSFETFVRLTAATPDPPYEPVTYEAPEQFIAHHERALRPGARLNVHHPAPSHPYLREPYAVAVALDLRDAIAYDGLTVSSPFVLAQYIEGDERRWHFFNRAHLDRAALLWRVGGPVDLTRDTLEQRPPQTRAQ</sequence>